<keyword evidence="1" id="KW-1133">Transmembrane helix</keyword>
<evidence type="ECO:0000256" key="1">
    <source>
        <dbReference type="SAM" id="Phobius"/>
    </source>
</evidence>
<evidence type="ECO:0000313" key="3">
    <source>
        <dbReference type="Proteomes" id="UP000316426"/>
    </source>
</evidence>
<reference evidence="2 3" key="1">
    <citation type="submission" date="2019-02" db="EMBL/GenBank/DDBJ databases">
        <title>Deep-cultivation of Planctomycetes and their phenomic and genomic characterization uncovers novel biology.</title>
        <authorList>
            <person name="Wiegand S."/>
            <person name="Jogler M."/>
            <person name="Boedeker C."/>
            <person name="Pinto D."/>
            <person name="Vollmers J."/>
            <person name="Rivas-Marin E."/>
            <person name="Kohn T."/>
            <person name="Peeters S.H."/>
            <person name="Heuer A."/>
            <person name="Rast P."/>
            <person name="Oberbeckmann S."/>
            <person name="Bunk B."/>
            <person name="Jeske O."/>
            <person name="Meyerdierks A."/>
            <person name="Storesund J.E."/>
            <person name="Kallscheuer N."/>
            <person name="Luecker S."/>
            <person name="Lage O.M."/>
            <person name="Pohl T."/>
            <person name="Merkel B.J."/>
            <person name="Hornburger P."/>
            <person name="Mueller R.-W."/>
            <person name="Bruemmer F."/>
            <person name="Labrenz M."/>
            <person name="Spormann A.M."/>
            <person name="Op den Camp H."/>
            <person name="Overmann J."/>
            <person name="Amann R."/>
            <person name="Jetten M.S.M."/>
            <person name="Mascher T."/>
            <person name="Medema M.H."/>
            <person name="Devos D.P."/>
            <person name="Kaster A.-K."/>
            <person name="Ovreas L."/>
            <person name="Rohde M."/>
            <person name="Galperin M.Y."/>
            <person name="Jogler C."/>
        </authorList>
    </citation>
    <scope>NUCLEOTIDE SEQUENCE [LARGE SCALE GENOMIC DNA]</scope>
    <source>
        <strain evidence="2 3">Spa11</strain>
    </source>
</reference>
<evidence type="ECO:0000313" key="2">
    <source>
        <dbReference type="EMBL" id="QDV72410.1"/>
    </source>
</evidence>
<organism evidence="2 3">
    <name type="scientific">Botrimarina mediterranea</name>
    <dbReference type="NCBI Taxonomy" id="2528022"/>
    <lineage>
        <taxon>Bacteria</taxon>
        <taxon>Pseudomonadati</taxon>
        <taxon>Planctomycetota</taxon>
        <taxon>Planctomycetia</taxon>
        <taxon>Pirellulales</taxon>
        <taxon>Lacipirellulaceae</taxon>
        <taxon>Botrimarina</taxon>
    </lineage>
</organism>
<accession>A0A518K3Q3</accession>
<gene>
    <name evidence="2" type="ORF">Spa11_05850</name>
</gene>
<keyword evidence="3" id="KW-1185">Reference proteome</keyword>
<dbReference type="Proteomes" id="UP000316426">
    <property type="component" value="Chromosome"/>
</dbReference>
<keyword evidence="1" id="KW-0812">Transmembrane</keyword>
<dbReference type="EMBL" id="CP036349">
    <property type="protein sequence ID" value="QDV72410.1"/>
    <property type="molecule type" value="Genomic_DNA"/>
</dbReference>
<protein>
    <submittedName>
        <fullName evidence="2">Uncharacterized protein</fullName>
    </submittedName>
</protein>
<proteinExistence type="predicted"/>
<keyword evidence="1" id="KW-0472">Membrane</keyword>
<dbReference type="AlphaFoldDB" id="A0A518K3Q3"/>
<dbReference type="KEGG" id="bmei:Spa11_05850"/>
<sequence>MSASTLGFAIREPLVHPCNLFRWRGMKVRFSLVLLIASVFWAITPFDRVWANRPLWEQLFACMLAGIGLVLCYEYECGEAATFHSNRIALKFKNSLNRGPLRYLWGRSEWVWSEVDYVSIDDGEASLRPPRIRLQFREGSALEIGLLCAADANNVRRWLSEAEVAIELRTPGSPEHSGLGSRLTRFWRDALASHSLKYGLSAWLL</sequence>
<feature type="transmembrane region" description="Helical" evidence="1">
    <location>
        <begin position="28"/>
        <end position="46"/>
    </location>
</feature>
<name>A0A518K3Q3_9BACT</name>
<feature type="transmembrane region" description="Helical" evidence="1">
    <location>
        <begin position="58"/>
        <end position="75"/>
    </location>
</feature>